<dbReference type="GO" id="GO:0000166">
    <property type="term" value="F:nucleotide binding"/>
    <property type="evidence" value="ECO:0007669"/>
    <property type="project" value="UniProtKB-KW"/>
</dbReference>
<dbReference type="PANTHER" id="PTHR30457">
    <property type="entry name" value="5'-NUCLEOTIDASE SURE"/>
    <property type="match status" value="1"/>
</dbReference>
<protein>
    <recommendedName>
        <fullName evidence="9">5'-nucleotidase SurE</fullName>
        <ecNumber evidence="9">3.1.3.5</ecNumber>
    </recommendedName>
    <alternativeName>
        <fullName evidence="9">Nucleoside 5'-monophosphate phosphohydrolase</fullName>
    </alternativeName>
</protein>
<evidence type="ECO:0000256" key="7">
    <source>
        <dbReference type="ARBA" id="ARBA00022741"/>
    </source>
</evidence>
<dbReference type="AlphaFoldDB" id="S4W7I2"/>
<dbReference type="GO" id="GO:0008254">
    <property type="term" value="F:3'-nucleotidase activity"/>
    <property type="evidence" value="ECO:0007669"/>
    <property type="project" value="TreeGrafter"/>
</dbReference>
<evidence type="ECO:0000256" key="9">
    <source>
        <dbReference type="HAMAP-Rule" id="MF_00060"/>
    </source>
</evidence>
<dbReference type="FunFam" id="3.40.1210.10:FF:000001">
    <property type="entry name" value="5'/3'-nucleotidase SurE"/>
    <property type="match status" value="1"/>
</dbReference>
<dbReference type="GO" id="GO:0005737">
    <property type="term" value="C:cytoplasm"/>
    <property type="evidence" value="ECO:0007669"/>
    <property type="project" value="UniProtKB-SubCell"/>
</dbReference>
<evidence type="ECO:0000256" key="4">
    <source>
        <dbReference type="ARBA" id="ARBA00011062"/>
    </source>
</evidence>
<evidence type="ECO:0000259" key="10">
    <source>
        <dbReference type="Pfam" id="PF01975"/>
    </source>
</evidence>
<name>S4W7I2_9BACT</name>
<dbReference type="Pfam" id="PF01975">
    <property type="entry name" value="SurE"/>
    <property type="match status" value="1"/>
</dbReference>
<dbReference type="PANTHER" id="PTHR30457:SF12">
    <property type="entry name" value="5'_3'-NUCLEOTIDASE SURE"/>
    <property type="match status" value="1"/>
</dbReference>
<feature type="binding site" evidence="9">
    <location>
        <position position="9"/>
    </location>
    <ligand>
        <name>a divalent metal cation</name>
        <dbReference type="ChEBI" id="CHEBI:60240"/>
    </ligand>
</feature>
<gene>
    <name evidence="9" type="primary">surE</name>
</gene>
<sequence>MPTIFVTNDDGIHAPGIYALWDAVQSLGNVIVVAPNTEKSAVGHAITIADPIRVEPLNRTNGFQGFAVNGTPADCVKIGVQALMDTKPDIIVSGINMGSNTGNNVIYSGTVSAATEGTILNIPSIAFSLDVLREGDFTYAKIVAQKVVSRVMETGLPQGTLLNVNIPGIPEVEIKGTKITRQGNVYFRDHFEKREDPRGRIYYWMTGNLEDPDTDSDLDGQAVKDGFVSITPIRHDLTDESYLPTLQNWNLE</sequence>
<feature type="domain" description="Survival protein SurE-like phosphatase/nucleotidase" evidence="10">
    <location>
        <begin position="4"/>
        <end position="187"/>
    </location>
</feature>
<evidence type="ECO:0000256" key="2">
    <source>
        <dbReference type="ARBA" id="ARBA00001946"/>
    </source>
</evidence>
<keyword evidence="5 9" id="KW-0963">Cytoplasm</keyword>
<dbReference type="HAMAP" id="MF_00060">
    <property type="entry name" value="SurE"/>
    <property type="match status" value="1"/>
</dbReference>
<dbReference type="NCBIfam" id="NF001492">
    <property type="entry name" value="PRK00346.2-2"/>
    <property type="match status" value="1"/>
</dbReference>
<comment type="function">
    <text evidence="9">Nucleotidase that shows phosphatase activity on nucleoside 5'-monophosphates.</text>
</comment>
<feature type="binding site" evidence="9">
    <location>
        <position position="40"/>
    </location>
    <ligand>
        <name>a divalent metal cation</name>
        <dbReference type="ChEBI" id="CHEBI:60240"/>
    </ligand>
</feature>
<comment type="catalytic activity">
    <reaction evidence="1 9">
        <text>a ribonucleoside 5'-phosphate + H2O = a ribonucleoside + phosphate</text>
        <dbReference type="Rhea" id="RHEA:12484"/>
        <dbReference type="ChEBI" id="CHEBI:15377"/>
        <dbReference type="ChEBI" id="CHEBI:18254"/>
        <dbReference type="ChEBI" id="CHEBI:43474"/>
        <dbReference type="ChEBI" id="CHEBI:58043"/>
        <dbReference type="EC" id="3.1.3.5"/>
    </reaction>
</comment>
<dbReference type="GO" id="GO:0046872">
    <property type="term" value="F:metal ion binding"/>
    <property type="evidence" value="ECO:0007669"/>
    <property type="project" value="UniProtKB-UniRule"/>
</dbReference>
<reference evidence="11" key="1">
    <citation type="journal article" date="2014" name="ISME J.">
        <title>Genomic properties of Marine Group A bacteria indicate a role in the marine sulfur cycle.</title>
        <authorList>
            <person name="Wright J.J."/>
            <person name="Mewis K."/>
            <person name="Hanson N.W."/>
            <person name="Konwar K.M."/>
            <person name="Maas K.R."/>
            <person name="Hallam S.J."/>
        </authorList>
    </citation>
    <scope>NUCLEOTIDE SEQUENCE</scope>
</reference>
<evidence type="ECO:0000256" key="5">
    <source>
        <dbReference type="ARBA" id="ARBA00022490"/>
    </source>
</evidence>
<evidence type="ECO:0000256" key="1">
    <source>
        <dbReference type="ARBA" id="ARBA00000815"/>
    </source>
</evidence>
<keyword evidence="6 9" id="KW-0479">Metal-binding</keyword>
<comment type="cofactor">
    <cofactor evidence="2">
        <name>Mg(2+)</name>
        <dbReference type="ChEBI" id="CHEBI:18420"/>
    </cofactor>
</comment>
<keyword evidence="7 9" id="KW-0547">Nucleotide-binding</keyword>
<dbReference type="InterPro" id="IPR036523">
    <property type="entry name" value="SurE-like_sf"/>
</dbReference>
<comment type="similarity">
    <text evidence="4 9">Belongs to the SurE nucleotidase family.</text>
</comment>
<dbReference type="NCBIfam" id="TIGR00087">
    <property type="entry name" value="surE"/>
    <property type="match status" value="1"/>
</dbReference>
<evidence type="ECO:0000256" key="3">
    <source>
        <dbReference type="ARBA" id="ARBA00004496"/>
    </source>
</evidence>
<keyword evidence="8 9" id="KW-0378">Hydrolase</keyword>
<comment type="subcellular location">
    <subcellularLocation>
        <location evidence="3 9">Cytoplasm</location>
    </subcellularLocation>
</comment>
<dbReference type="InterPro" id="IPR002828">
    <property type="entry name" value="SurE-like_Pase/nucleotidase"/>
</dbReference>
<dbReference type="EC" id="3.1.3.5" evidence="9"/>
<organism evidence="11">
    <name type="scientific">uncultured bacterium FGYC_13M19</name>
    <dbReference type="NCBI Taxonomy" id="1343844"/>
    <lineage>
        <taxon>Bacteria</taxon>
        <taxon>environmental samples</taxon>
    </lineage>
</organism>
<comment type="cofactor">
    <cofactor evidence="9">
        <name>a divalent metal cation</name>
        <dbReference type="ChEBI" id="CHEBI:60240"/>
    </cofactor>
    <text evidence="9">Binds 1 divalent metal cation per subunit.</text>
</comment>
<dbReference type="Gene3D" id="3.40.1210.10">
    <property type="entry name" value="Survival protein SurE-like phosphatase/nucleotidase"/>
    <property type="match status" value="1"/>
</dbReference>
<dbReference type="InterPro" id="IPR030048">
    <property type="entry name" value="SurE"/>
</dbReference>
<feature type="binding site" evidence="9">
    <location>
        <position position="10"/>
    </location>
    <ligand>
        <name>a divalent metal cation</name>
        <dbReference type="ChEBI" id="CHEBI:60240"/>
    </ligand>
</feature>
<dbReference type="SUPFAM" id="SSF64167">
    <property type="entry name" value="SurE-like"/>
    <property type="match status" value="1"/>
</dbReference>
<evidence type="ECO:0000256" key="8">
    <source>
        <dbReference type="ARBA" id="ARBA00022801"/>
    </source>
</evidence>
<feature type="binding site" evidence="9">
    <location>
        <position position="96"/>
    </location>
    <ligand>
        <name>a divalent metal cation</name>
        <dbReference type="ChEBI" id="CHEBI:60240"/>
    </ligand>
</feature>
<evidence type="ECO:0000313" key="11">
    <source>
        <dbReference type="EMBL" id="AGO87874.1"/>
    </source>
</evidence>
<accession>S4W7I2</accession>
<dbReference type="EMBL" id="KF170416">
    <property type="protein sequence ID" value="AGO87874.1"/>
    <property type="molecule type" value="Genomic_DNA"/>
</dbReference>
<proteinExistence type="inferred from homology"/>
<dbReference type="NCBIfam" id="NF001490">
    <property type="entry name" value="PRK00346.1-4"/>
    <property type="match status" value="1"/>
</dbReference>
<evidence type="ECO:0000256" key="6">
    <source>
        <dbReference type="ARBA" id="ARBA00022723"/>
    </source>
</evidence>
<dbReference type="GO" id="GO:0004309">
    <property type="term" value="F:exopolyphosphatase activity"/>
    <property type="evidence" value="ECO:0007669"/>
    <property type="project" value="TreeGrafter"/>
</dbReference>
<dbReference type="GO" id="GO:0008253">
    <property type="term" value="F:5'-nucleotidase activity"/>
    <property type="evidence" value="ECO:0007669"/>
    <property type="project" value="UniProtKB-UniRule"/>
</dbReference>